<reference evidence="1 2" key="1">
    <citation type="journal article" date="2022" name="Genome Biol. Evol.">
        <title>The Spruce Budworm Genome: Reconstructing the Evolutionary History of Antifreeze Proteins.</title>
        <authorList>
            <person name="Beliveau C."/>
            <person name="Gagne P."/>
            <person name="Picq S."/>
            <person name="Vernygora O."/>
            <person name="Keeling C.I."/>
            <person name="Pinkney K."/>
            <person name="Doucet D."/>
            <person name="Wen F."/>
            <person name="Johnston J.S."/>
            <person name="Maaroufi H."/>
            <person name="Boyle B."/>
            <person name="Laroche J."/>
            <person name="Dewar K."/>
            <person name="Juretic N."/>
            <person name="Blackburn G."/>
            <person name="Nisole A."/>
            <person name="Brunet B."/>
            <person name="Brandao M."/>
            <person name="Lumley L."/>
            <person name="Duan J."/>
            <person name="Quan G."/>
            <person name="Lucarotti C.J."/>
            <person name="Roe A.D."/>
            <person name="Sperling F.A.H."/>
            <person name="Levesque R.C."/>
            <person name="Cusson M."/>
        </authorList>
    </citation>
    <scope>NUCLEOTIDE SEQUENCE [LARGE SCALE GENOMIC DNA]</scope>
    <source>
        <strain evidence="1">Glfc:IPQL:Cfum</strain>
    </source>
</reference>
<proteinExistence type="predicted"/>
<sequence length="233" mass="26433">MAKGLFFVAVFVVLSGVSARIVNKFKCPEVRAVPHFDLEQMLGSWFVVEYYASAEEALSYSCMKSVFAQDDHVQAADGSVEWTPGVTMNFTYRFADDPVGENLFGNITWRVDLNQPAHWTHAESTYDGVYNTYVLDTEYKTWALLLHCAEQREGARYLSAFVLSRKTTLPKNVMAYLRDKLPRYDIDMKYVFPIPHDNCKDKPARADYSPVLVEVDSKVPQKPGVSYNVDGGQ</sequence>
<accession>A0ACC0J9F1</accession>
<name>A0ACC0J9F1_CHOFU</name>
<dbReference type="EMBL" id="CM046113">
    <property type="protein sequence ID" value="KAI8420755.1"/>
    <property type="molecule type" value="Genomic_DNA"/>
</dbReference>
<evidence type="ECO:0000313" key="1">
    <source>
        <dbReference type="EMBL" id="KAI8420755.1"/>
    </source>
</evidence>
<comment type="caution">
    <text evidence="1">The sequence shown here is derived from an EMBL/GenBank/DDBJ whole genome shotgun (WGS) entry which is preliminary data.</text>
</comment>
<protein>
    <submittedName>
        <fullName evidence="1">Uncharacterized protein</fullName>
    </submittedName>
</protein>
<evidence type="ECO:0000313" key="2">
    <source>
        <dbReference type="Proteomes" id="UP001064048"/>
    </source>
</evidence>
<keyword evidence="2" id="KW-1185">Reference proteome</keyword>
<gene>
    <name evidence="1" type="ORF">MSG28_007969</name>
</gene>
<dbReference type="Proteomes" id="UP001064048">
    <property type="component" value="Chromosome 13"/>
</dbReference>
<organism evidence="1 2">
    <name type="scientific">Choristoneura fumiferana</name>
    <name type="common">Spruce budworm moth</name>
    <name type="synonym">Archips fumiferana</name>
    <dbReference type="NCBI Taxonomy" id="7141"/>
    <lineage>
        <taxon>Eukaryota</taxon>
        <taxon>Metazoa</taxon>
        <taxon>Ecdysozoa</taxon>
        <taxon>Arthropoda</taxon>
        <taxon>Hexapoda</taxon>
        <taxon>Insecta</taxon>
        <taxon>Pterygota</taxon>
        <taxon>Neoptera</taxon>
        <taxon>Endopterygota</taxon>
        <taxon>Lepidoptera</taxon>
        <taxon>Glossata</taxon>
        <taxon>Ditrysia</taxon>
        <taxon>Tortricoidea</taxon>
        <taxon>Tortricidae</taxon>
        <taxon>Tortricinae</taxon>
        <taxon>Choristoneura</taxon>
    </lineage>
</organism>